<dbReference type="Pfam" id="PF12906">
    <property type="entry name" value="RINGv"/>
    <property type="match status" value="1"/>
</dbReference>
<dbReference type="AlphaFoldDB" id="E0W354"/>
<dbReference type="EMBL" id="AAZO01007334">
    <property type="status" value="NOT_ANNOTATED_CDS"/>
    <property type="molecule type" value="Genomic_DNA"/>
</dbReference>
<feature type="domain" description="RING-CH-type" evidence="9">
    <location>
        <begin position="51"/>
        <end position="113"/>
    </location>
</feature>
<dbReference type="GO" id="GO:0008270">
    <property type="term" value="F:zinc ion binding"/>
    <property type="evidence" value="ECO:0007669"/>
    <property type="project" value="UniProtKB-KW"/>
</dbReference>
<dbReference type="VEuPathDB" id="VectorBase:PHUM601500"/>
<keyword evidence="8" id="KW-0812">Transmembrane</keyword>
<evidence type="ECO:0000259" key="9">
    <source>
        <dbReference type="PROSITE" id="PS51292"/>
    </source>
</evidence>
<keyword evidence="12" id="KW-1185">Reference proteome</keyword>
<keyword evidence="6" id="KW-0862">Zinc</keyword>
<dbReference type="KEGG" id="phu:Phum_PHUM601500"/>
<evidence type="ECO:0000313" key="12">
    <source>
        <dbReference type="Proteomes" id="UP000009046"/>
    </source>
</evidence>
<dbReference type="EMBL" id="DS235882">
    <property type="protein sequence ID" value="EEB20060.1"/>
    <property type="molecule type" value="Genomic_DNA"/>
</dbReference>
<gene>
    <name evidence="11" type="primary">8236939</name>
    <name evidence="10" type="ORF">Phum_PHUM601500</name>
</gene>
<evidence type="ECO:0000256" key="5">
    <source>
        <dbReference type="ARBA" id="ARBA00022771"/>
    </source>
</evidence>
<proteinExistence type="predicted"/>
<dbReference type="PROSITE" id="PS51292">
    <property type="entry name" value="ZF_RING_CH"/>
    <property type="match status" value="1"/>
</dbReference>
<feature type="transmembrane region" description="Helical" evidence="8">
    <location>
        <begin position="177"/>
        <end position="199"/>
    </location>
</feature>
<feature type="transmembrane region" description="Helical" evidence="8">
    <location>
        <begin position="135"/>
        <end position="157"/>
    </location>
</feature>
<reference evidence="10" key="1">
    <citation type="submission" date="2007-04" db="EMBL/GenBank/DDBJ databases">
        <title>Annotation of Pediculus humanus corporis strain USDA.</title>
        <authorList>
            <person name="Kirkness E."/>
            <person name="Hannick L."/>
            <person name="Hass B."/>
            <person name="Bruggner R."/>
            <person name="Lawson D."/>
            <person name="Bidwell S."/>
            <person name="Joardar V."/>
            <person name="Caler E."/>
            <person name="Walenz B."/>
            <person name="Inman J."/>
            <person name="Schobel S."/>
            <person name="Galinsky K."/>
            <person name="Amedeo P."/>
            <person name="Strausberg R."/>
        </authorList>
    </citation>
    <scope>NUCLEOTIDE SEQUENCE</scope>
    <source>
        <strain evidence="10">USDA</strain>
    </source>
</reference>
<sequence length="330" mass="37164">MPLKNIKVTPGTQARYNNEMVEHVDKWKIDNSVVNNDHSDTSVRCPSETSTLSAGQDICRICHCEGESNGNALVAPCYCSGSLRWVHQQCLQQWIKSSDITCCELCKFQFIMHSKLKAFNQWESLQMTPLEKRKLLCSVTFHAVALTCVAWSLYVLIDRTAEELERGMLEWPFWTKLIVVAIGFSGGVVFMYIQCKAYVNLCKRWKAYNRIIYIQNAPEKPALPSDLSKLQSSKIEAPPQVYICPKTNSAILNVPSHSLLSTSDINGKDDGLKNNDIKFRTLQVLSTHCSLNVGCDKNDVLKTGEKEKVICKKEIDVSSDEGETYGLLNI</sequence>
<accession>E0W354</accession>
<keyword evidence="8" id="KW-1133">Transmembrane helix</keyword>
<evidence type="ECO:0000256" key="2">
    <source>
        <dbReference type="ARBA" id="ARBA00004177"/>
    </source>
</evidence>
<dbReference type="SUPFAM" id="SSF57850">
    <property type="entry name" value="RING/U-box"/>
    <property type="match status" value="1"/>
</dbReference>
<keyword evidence="7" id="KW-0391">Immunity</keyword>
<dbReference type="HOGENOM" id="CLU_070599_0_0_1"/>
<evidence type="ECO:0000256" key="6">
    <source>
        <dbReference type="ARBA" id="ARBA00022833"/>
    </source>
</evidence>
<dbReference type="RefSeq" id="XP_002432798.1">
    <property type="nucleotide sequence ID" value="XM_002432753.1"/>
</dbReference>
<dbReference type="GO" id="GO:0005765">
    <property type="term" value="C:lysosomal membrane"/>
    <property type="evidence" value="ECO:0007669"/>
    <property type="project" value="UniProtKB-SubCell"/>
</dbReference>
<dbReference type="OrthoDB" id="264354at2759"/>
<dbReference type="Proteomes" id="UP000009046">
    <property type="component" value="Unassembled WGS sequence"/>
</dbReference>
<evidence type="ECO:0000256" key="3">
    <source>
        <dbReference type="ARBA" id="ARBA00004656"/>
    </source>
</evidence>
<dbReference type="SMART" id="SM00744">
    <property type="entry name" value="RINGv"/>
    <property type="match status" value="1"/>
</dbReference>
<dbReference type="Gene3D" id="3.30.40.10">
    <property type="entry name" value="Zinc/RING finger domain, C3HC4 (zinc finger)"/>
    <property type="match status" value="1"/>
</dbReference>
<evidence type="ECO:0000256" key="1">
    <source>
        <dbReference type="ARBA" id="ARBA00004127"/>
    </source>
</evidence>
<dbReference type="STRING" id="121224.E0W354"/>
<reference evidence="10" key="2">
    <citation type="submission" date="2007-04" db="EMBL/GenBank/DDBJ databases">
        <title>The genome of the human body louse.</title>
        <authorList>
            <consortium name="The Human Body Louse Genome Consortium"/>
            <person name="Kirkness E."/>
            <person name="Walenz B."/>
            <person name="Hass B."/>
            <person name="Bruggner R."/>
            <person name="Strausberg R."/>
        </authorList>
    </citation>
    <scope>NUCLEOTIDE SEQUENCE</scope>
    <source>
        <strain evidence="10">USDA</strain>
    </source>
</reference>
<evidence type="ECO:0000256" key="7">
    <source>
        <dbReference type="ARBA" id="ARBA00022859"/>
    </source>
</evidence>
<keyword evidence="4" id="KW-0479">Metal-binding</keyword>
<dbReference type="GeneID" id="8236939"/>
<name>E0W354_PEDHC</name>
<protein>
    <submittedName>
        <fullName evidence="10">Membrane-associated RING finger protein, putative</fullName>
    </submittedName>
</protein>
<dbReference type="eggNOG" id="KOG1609">
    <property type="taxonomic scope" value="Eukaryota"/>
</dbReference>
<dbReference type="InterPro" id="IPR013083">
    <property type="entry name" value="Znf_RING/FYVE/PHD"/>
</dbReference>
<evidence type="ECO:0000313" key="11">
    <source>
        <dbReference type="EnsemblMetazoa" id="PHUM601500-PA"/>
    </source>
</evidence>
<keyword evidence="5" id="KW-0863">Zinc-finger</keyword>
<dbReference type="GO" id="GO:0002376">
    <property type="term" value="P:immune system process"/>
    <property type="evidence" value="ECO:0007669"/>
    <property type="project" value="UniProtKB-KW"/>
</dbReference>
<comment type="subcellular location">
    <subcellularLocation>
        <location evidence="1">Endomembrane system</location>
        <topology evidence="1">Multi-pass membrane protein</topology>
    </subcellularLocation>
    <subcellularLocation>
        <location evidence="2">Endosome</location>
    </subcellularLocation>
    <subcellularLocation>
        <location evidence="3">Lysosome membrane</location>
    </subcellularLocation>
</comment>
<organism>
    <name type="scientific">Pediculus humanus subsp. corporis</name>
    <name type="common">Body louse</name>
    <dbReference type="NCBI Taxonomy" id="121224"/>
    <lineage>
        <taxon>Eukaryota</taxon>
        <taxon>Metazoa</taxon>
        <taxon>Ecdysozoa</taxon>
        <taxon>Arthropoda</taxon>
        <taxon>Hexapoda</taxon>
        <taxon>Insecta</taxon>
        <taxon>Pterygota</taxon>
        <taxon>Neoptera</taxon>
        <taxon>Paraneoptera</taxon>
        <taxon>Psocodea</taxon>
        <taxon>Troctomorpha</taxon>
        <taxon>Phthiraptera</taxon>
        <taxon>Anoplura</taxon>
        <taxon>Pediculidae</taxon>
        <taxon>Pediculus</taxon>
    </lineage>
</organism>
<dbReference type="GO" id="GO:0005768">
    <property type="term" value="C:endosome"/>
    <property type="evidence" value="ECO:0007669"/>
    <property type="project" value="UniProtKB-SubCell"/>
</dbReference>
<reference evidence="11" key="3">
    <citation type="submission" date="2021-02" db="UniProtKB">
        <authorList>
            <consortium name="EnsemblMetazoa"/>
        </authorList>
    </citation>
    <scope>IDENTIFICATION</scope>
    <source>
        <strain evidence="11">USDA</strain>
    </source>
</reference>
<dbReference type="InParanoid" id="E0W354"/>
<dbReference type="PANTHER" id="PTHR45981">
    <property type="entry name" value="LD02310P"/>
    <property type="match status" value="1"/>
</dbReference>
<dbReference type="EnsemblMetazoa" id="PHUM601500-RA">
    <property type="protein sequence ID" value="PHUM601500-PA"/>
    <property type="gene ID" value="PHUM601500"/>
</dbReference>
<dbReference type="InterPro" id="IPR011016">
    <property type="entry name" value="Znf_RING-CH"/>
</dbReference>
<evidence type="ECO:0000256" key="4">
    <source>
        <dbReference type="ARBA" id="ARBA00022723"/>
    </source>
</evidence>
<evidence type="ECO:0000313" key="10">
    <source>
        <dbReference type="EMBL" id="EEB20060.1"/>
    </source>
</evidence>
<dbReference type="CTD" id="8236939"/>
<keyword evidence="8" id="KW-0472">Membrane</keyword>
<evidence type="ECO:0000256" key="8">
    <source>
        <dbReference type="SAM" id="Phobius"/>
    </source>
</evidence>